<dbReference type="OrthoDB" id="9812295at2"/>
<protein>
    <recommendedName>
        <fullName evidence="2">SnoaL-like domain-containing protein</fullName>
    </recommendedName>
</protein>
<evidence type="ECO:0000259" key="2">
    <source>
        <dbReference type="Pfam" id="PF13474"/>
    </source>
</evidence>
<dbReference type="EMBL" id="CP000360">
    <property type="protein sequence ID" value="ABF39049.1"/>
    <property type="molecule type" value="Genomic_DNA"/>
</dbReference>
<dbReference type="InterPro" id="IPR032710">
    <property type="entry name" value="NTF2-like_dom_sf"/>
</dbReference>
<evidence type="ECO:0000313" key="4">
    <source>
        <dbReference type="Proteomes" id="UP000002432"/>
    </source>
</evidence>
<evidence type="ECO:0000256" key="1">
    <source>
        <dbReference type="SAM" id="SignalP"/>
    </source>
</evidence>
<reference evidence="3 4" key="1">
    <citation type="journal article" date="2009" name="Appl. Environ. Microbiol.">
        <title>Three genomes from the phylum Acidobacteria provide insight into the lifestyles of these microorganisms in soils.</title>
        <authorList>
            <person name="Ward N.L."/>
            <person name="Challacombe J.F."/>
            <person name="Janssen P.H."/>
            <person name="Henrissat B."/>
            <person name="Coutinho P.M."/>
            <person name="Wu M."/>
            <person name="Xie G."/>
            <person name="Haft D.H."/>
            <person name="Sait M."/>
            <person name="Badger J."/>
            <person name="Barabote R.D."/>
            <person name="Bradley B."/>
            <person name="Brettin T.S."/>
            <person name="Brinkac L.M."/>
            <person name="Bruce D."/>
            <person name="Creasy T."/>
            <person name="Daugherty S.C."/>
            <person name="Davidsen T.M."/>
            <person name="DeBoy R.T."/>
            <person name="Detter J.C."/>
            <person name="Dodson R.J."/>
            <person name="Durkin A.S."/>
            <person name="Ganapathy A."/>
            <person name="Gwinn-Giglio M."/>
            <person name="Han C.S."/>
            <person name="Khouri H."/>
            <person name="Kiss H."/>
            <person name="Kothari S.P."/>
            <person name="Madupu R."/>
            <person name="Nelson K.E."/>
            <person name="Nelson W.C."/>
            <person name="Paulsen I."/>
            <person name="Penn K."/>
            <person name="Ren Q."/>
            <person name="Rosovitz M.J."/>
            <person name="Selengut J.D."/>
            <person name="Shrivastava S."/>
            <person name="Sullivan S.A."/>
            <person name="Tapia R."/>
            <person name="Thompson L.S."/>
            <person name="Watkins K.L."/>
            <person name="Yang Q."/>
            <person name="Yu C."/>
            <person name="Zafar N."/>
            <person name="Zhou L."/>
            <person name="Kuske C.R."/>
        </authorList>
    </citation>
    <scope>NUCLEOTIDE SEQUENCE [LARGE SCALE GENOMIC DNA]</scope>
    <source>
        <strain evidence="3 4">Ellin345</strain>
    </source>
</reference>
<dbReference type="InterPro" id="IPR037401">
    <property type="entry name" value="SnoaL-like"/>
</dbReference>
<feature type="chain" id="PRO_5004191729" description="SnoaL-like domain-containing protein" evidence="1">
    <location>
        <begin position="26"/>
        <end position="151"/>
    </location>
</feature>
<feature type="signal peptide" evidence="1">
    <location>
        <begin position="1"/>
        <end position="25"/>
    </location>
</feature>
<dbReference type="eggNOG" id="COG4875">
    <property type="taxonomic scope" value="Bacteria"/>
</dbReference>
<evidence type="ECO:0000313" key="3">
    <source>
        <dbReference type="EMBL" id="ABF39049.1"/>
    </source>
</evidence>
<dbReference type="AlphaFoldDB" id="Q1IVQ1"/>
<organism evidence="3 4">
    <name type="scientific">Koribacter versatilis (strain Ellin345)</name>
    <dbReference type="NCBI Taxonomy" id="204669"/>
    <lineage>
        <taxon>Bacteria</taxon>
        <taxon>Pseudomonadati</taxon>
        <taxon>Acidobacteriota</taxon>
        <taxon>Terriglobia</taxon>
        <taxon>Terriglobales</taxon>
        <taxon>Candidatus Korobacteraceae</taxon>
        <taxon>Candidatus Korobacter</taxon>
    </lineage>
</organism>
<dbReference type="SUPFAM" id="SSF54427">
    <property type="entry name" value="NTF2-like"/>
    <property type="match status" value="1"/>
</dbReference>
<keyword evidence="1" id="KW-0732">Signal</keyword>
<feature type="domain" description="SnoaL-like" evidence="2">
    <location>
        <begin position="41"/>
        <end position="150"/>
    </location>
</feature>
<proteinExistence type="predicted"/>
<accession>Q1IVQ1</accession>
<dbReference type="Gene3D" id="3.10.450.50">
    <property type="match status" value="1"/>
</dbReference>
<dbReference type="KEGG" id="aba:Acid345_0044"/>
<name>Q1IVQ1_KORVE</name>
<keyword evidence="4" id="KW-1185">Reference proteome</keyword>
<dbReference type="HOGENOM" id="CLU_1728963_0_0_0"/>
<dbReference type="Proteomes" id="UP000002432">
    <property type="component" value="Chromosome"/>
</dbReference>
<sequence>MKSIRVAVCLAVIFLIFAASGRAQSAPDKAYLQKIWDGWQTLNADNQTQYYAQGPHQFFDIAPVKYNNWDEYKKTVGEDLAQYSKATFKINDDAQIHKAGDIYWGSCTIDSDMLRKDGKSEKNTFRWTFIFQKQNGKWLIVHEHVSMAMPS</sequence>
<dbReference type="EnsemblBacteria" id="ABF39049">
    <property type="protein sequence ID" value="ABF39049"/>
    <property type="gene ID" value="Acid345_0044"/>
</dbReference>
<gene>
    <name evidence="3" type="ordered locus">Acid345_0044</name>
</gene>
<dbReference type="RefSeq" id="WP_011520851.1">
    <property type="nucleotide sequence ID" value="NC_008009.1"/>
</dbReference>
<dbReference type="Pfam" id="PF13474">
    <property type="entry name" value="SnoaL_3"/>
    <property type="match status" value="1"/>
</dbReference>